<gene>
    <name evidence="2" type="ORF">ANE_LOCUS25405</name>
</gene>
<reference evidence="2" key="1">
    <citation type="submission" date="2019-07" db="EMBL/GenBank/DDBJ databases">
        <authorList>
            <person name="Dittberner H."/>
        </authorList>
    </citation>
    <scope>NUCLEOTIDE SEQUENCE [LARGE SCALE GENOMIC DNA]</scope>
</reference>
<dbReference type="Proteomes" id="UP000489600">
    <property type="component" value="Unassembled WGS sequence"/>
</dbReference>
<organism evidence="2 3">
    <name type="scientific">Arabis nemorensis</name>
    <dbReference type="NCBI Taxonomy" id="586526"/>
    <lineage>
        <taxon>Eukaryota</taxon>
        <taxon>Viridiplantae</taxon>
        <taxon>Streptophyta</taxon>
        <taxon>Embryophyta</taxon>
        <taxon>Tracheophyta</taxon>
        <taxon>Spermatophyta</taxon>
        <taxon>Magnoliopsida</taxon>
        <taxon>eudicotyledons</taxon>
        <taxon>Gunneridae</taxon>
        <taxon>Pentapetalae</taxon>
        <taxon>rosids</taxon>
        <taxon>malvids</taxon>
        <taxon>Brassicales</taxon>
        <taxon>Brassicaceae</taxon>
        <taxon>Arabideae</taxon>
        <taxon>Arabis</taxon>
    </lineage>
</organism>
<comment type="caution">
    <text evidence="2">The sequence shown here is derived from an EMBL/GenBank/DDBJ whole genome shotgun (WGS) entry which is preliminary data.</text>
</comment>
<feature type="region of interest" description="Disordered" evidence="1">
    <location>
        <begin position="155"/>
        <end position="192"/>
    </location>
</feature>
<dbReference type="AlphaFoldDB" id="A0A565CN38"/>
<feature type="compositionally biased region" description="Polar residues" evidence="1">
    <location>
        <begin position="166"/>
        <end position="182"/>
    </location>
</feature>
<dbReference type="EMBL" id="CABITT030000008">
    <property type="protein sequence ID" value="VVB14961.1"/>
    <property type="molecule type" value="Genomic_DNA"/>
</dbReference>
<evidence type="ECO:0000256" key="1">
    <source>
        <dbReference type="SAM" id="MobiDB-lite"/>
    </source>
</evidence>
<accession>A0A565CN38</accession>
<evidence type="ECO:0000313" key="3">
    <source>
        <dbReference type="Proteomes" id="UP000489600"/>
    </source>
</evidence>
<sequence length="192" mass="22116">MMLLDFVYGSNSTSAGLSRPVRGGSPSEVPDSQSCANRRHLSIEELVQQPGRRHCTPLDPFLLDHICQLDKVYEKPSDIHMSEIDIWFRTFAQHFTWEPELTGEFRKGFETQVRPSYKHHKSSWKKKWDTNQLKKSTNLSPDVWNGLGQFWSKSTTKVQSKKNSKNRLSQRSGKGYSTQNGGLKSIEESKLW</sequence>
<protein>
    <submittedName>
        <fullName evidence="2">Uncharacterized protein</fullName>
    </submittedName>
</protein>
<proteinExistence type="predicted"/>
<evidence type="ECO:0000313" key="2">
    <source>
        <dbReference type="EMBL" id="VVB14961.1"/>
    </source>
</evidence>
<feature type="region of interest" description="Disordered" evidence="1">
    <location>
        <begin position="11"/>
        <end position="33"/>
    </location>
</feature>
<keyword evidence="3" id="KW-1185">Reference proteome</keyword>
<name>A0A565CN38_9BRAS</name>